<sequence length="200" mass="22637">MEKFYKIISVVFHPIVVPTIGVLLYFILIPSSYPSNLKLTLLSLIFIMTYLVPLLILILFKKLKLIESFNAHTIKERKLPVAMMIVLFYLLGNTIANIGAMRDISLLFYATSGALMLLYVFFVFKIKTSIHLLSLGISTAFFLIIDINNSSNFPLVIILNILIAGIVANARLYLKAHKPSEVYIGFFMGFISTFITYNIL</sequence>
<feature type="transmembrane region" description="Helical" evidence="1">
    <location>
        <begin position="181"/>
        <end position="199"/>
    </location>
</feature>
<proteinExistence type="predicted"/>
<name>A0ABZ2TPF5_9FLAO</name>
<keyword evidence="1" id="KW-0472">Membrane</keyword>
<dbReference type="InterPro" id="IPR036938">
    <property type="entry name" value="PAP2/HPO_sf"/>
</dbReference>
<dbReference type="SUPFAM" id="SSF48317">
    <property type="entry name" value="Acid phosphatase/Vanadium-dependent haloperoxidase"/>
    <property type="match status" value="1"/>
</dbReference>
<feature type="transmembrane region" description="Helical" evidence="1">
    <location>
        <begin position="41"/>
        <end position="60"/>
    </location>
</feature>
<feature type="transmembrane region" description="Helical" evidence="1">
    <location>
        <begin position="7"/>
        <end position="29"/>
    </location>
</feature>
<feature type="transmembrane region" description="Helical" evidence="1">
    <location>
        <begin position="130"/>
        <end position="147"/>
    </location>
</feature>
<reference evidence="2 3" key="1">
    <citation type="submission" date="2024-03" db="EMBL/GenBank/DDBJ databases">
        <authorList>
            <person name="Cao K."/>
        </authorList>
    </citation>
    <scope>NUCLEOTIDE SEQUENCE [LARGE SCALE GENOMIC DNA]</scope>
    <source>
        <strain evidence="2 3">MCCC 1K00696</strain>
    </source>
</reference>
<feature type="transmembrane region" description="Helical" evidence="1">
    <location>
        <begin position="153"/>
        <end position="174"/>
    </location>
</feature>
<dbReference type="Gene3D" id="1.20.144.10">
    <property type="entry name" value="Phosphatidic acid phosphatase type 2/haloperoxidase"/>
    <property type="match status" value="1"/>
</dbReference>
<feature type="transmembrane region" description="Helical" evidence="1">
    <location>
        <begin position="106"/>
        <end position="123"/>
    </location>
</feature>
<evidence type="ECO:0008006" key="4">
    <source>
        <dbReference type="Google" id="ProtNLM"/>
    </source>
</evidence>
<keyword evidence="3" id="KW-1185">Reference proteome</keyword>
<evidence type="ECO:0000313" key="3">
    <source>
        <dbReference type="Proteomes" id="UP001491088"/>
    </source>
</evidence>
<evidence type="ECO:0000313" key="2">
    <source>
        <dbReference type="EMBL" id="WYW55016.1"/>
    </source>
</evidence>
<feature type="transmembrane region" description="Helical" evidence="1">
    <location>
        <begin position="81"/>
        <end position="100"/>
    </location>
</feature>
<keyword evidence="1" id="KW-1133">Transmembrane helix</keyword>
<organism evidence="2 3">
    <name type="scientific">Polaribacter marinaquae</name>
    <dbReference type="NCBI Taxonomy" id="1642819"/>
    <lineage>
        <taxon>Bacteria</taxon>
        <taxon>Pseudomonadati</taxon>
        <taxon>Bacteroidota</taxon>
        <taxon>Flavobacteriia</taxon>
        <taxon>Flavobacteriales</taxon>
        <taxon>Flavobacteriaceae</taxon>
    </lineage>
</organism>
<evidence type="ECO:0000256" key="1">
    <source>
        <dbReference type="SAM" id="Phobius"/>
    </source>
</evidence>
<dbReference type="Proteomes" id="UP001491088">
    <property type="component" value="Chromosome"/>
</dbReference>
<protein>
    <recommendedName>
        <fullName evidence="4">PA-phosphatase</fullName>
    </recommendedName>
</protein>
<gene>
    <name evidence="2" type="ORF">WG950_10795</name>
</gene>
<dbReference type="EMBL" id="CP150496">
    <property type="protein sequence ID" value="WYW55016.1"/>
    <property type="molecule type" value="Genomic_DNA"/>
</dbReference>
<accession>A0ABZ2TPF5</accession>
<dbReference type="RefSeq" id="WP_340932278.1">
    <property type="nucleotide sequence ID" value="NZ_CP150496.1"/>
</dbReference>
<keyword evidence="1" id="KW-0812">Transmembrane</keyword>